<keyword evidence="2 6" id="KW-0547">Nucleotide-binding</keyword>
<comment type="similarity">
    <text evidence="5 6">Belongs to the FtsA/MreB family.</text>
</comment>
<dbReference type="EMBL" id="CVRR01000019">
    <property type="protein sequence ID" value="CRL38079.1"/>
    <property type="molecule type" value="Genomic_DNA"/>
</dbReference>
<keyword evidence="8" id="KW-1185">Reference proteome</keyword>
<dbReference type="InterPro" id="IPR043129">
    <property type="entry name" value="ATPase_NBD"/>
</dbReference>
<dbReference type="PRINTS" id="PR01652">
    <property type="entry name" value="SHAPEPROTEIN"/>
</dbReference>
<dbReference type="STRING" id="301302.ERS852420_00608"/>
<dbReference type="SUPFAM" id="SSF53067">
    <property type="entry name" value="Actin-like ATPase domain"/>
    <property type="match status" value="2"/>
</dbReference>
<reference evidence="8" key="1">
    <citation type="submission" date="2015-05" db="EMBL/GenBank/DDBJ databases">
        <authorList>
            <consortium name="Pathogen Informatics"/>
        </authorList>
    </citation>
    <scope>NUCLEOTIDE SEQUENCE [LARGE SCALE GENOMIC DNA]</scope>
    <source>
        <strain evidence="8">M72</strain>
    </source>
</reference>
<dbReference type="AlphaFoldDB" id="A0A0M6WMR4"/>
<gene>
    <name evidence="6" type="primary">mreB</name>
    <name evidence="7" type="ORF">M72_05721</name>
</gene>
<evidence type="ECO:0000256" key="6">
    <source>
        <dbReference type="HAMAP-Rule" id="MF_02207"/>
    </source>
</evidence>
<evidence type="ECO:0000313" key="7">
    <source>
        <dbReference type="EMBL" id="CRL38079.1"/>
    </source>
</evidence>
<dbReference type="GO" id="GO:0005737">
    <property type="term" value="C:cytoplasm"/>
    <property type="evidence" value="ECO:0007669"/>
    <property type="project" value="UniProtKB-SubCell"/>
</dbReference>
<evidence type="ECO:0000256" key="3">
    <source>
        <dbReference type="ARBA" id="ARBA00022840"/>
    </source>
</evidence>
<dbReference type="CDD" id="cd10225">
    <property type="entry name" value="ASKHA_NBD_MreB-like"/>
    <property type="match status" value="1"/>
</dbReference>
<evidence type="ECO:0000256" key="2">
    <source>
        <dbReference type="ARBA" id="ARBA00022741"/>
    </source>
</evidence>
<proteinExistence type="inferred from homology"/>
<evidence type="ECO:0000256" key="1">
    <source>
        <dbReference type="ARBA" id="ARBA00022490"/>
    </source>
</evidence>
<dbReference type="GO" id="GO:0008360">
    <property type="term" value="P:regulation of cell shape"/>
    <property type="evidence" value="ECO:0007669"/>
    <property type="project" value="UniProtKB-UniRule"/>
</dbReference>
<dbReference type="RefSeq" id="WP_055067825.1">
    <property type="nucleotide sequence ID" value="NZ_CP173697.1"/>
</dbReference>
<keyword evidence="1 6" id="KW-0963">Cytoplasm</keyword>
<evidence type="ECO:0000313" key="8">
    <source>
        <dbReference type="Proteomes" id="UP000049979"/>
    </source>
</evidence>
<organism evidence="7 8">
    <name type="scientific">Roseburia faecis</name>
    <dbReference type="NCBI Taxonomy" id="301302"/>
    <lineage>
        <taxon>Bacteria</taxon>
        <taxon>Bacillati</taxon>
        <taxon>Bacillota</taxon>
        <taxon>Clostridia</taxon>
        <taxon>Lachnospirales</taxon>
        <taxon>Lachnospiraceae</taxon>
        <taxon>Roseburia</taxon>
    </lineage>
</organism>
<evidence type="ECO:0000256" key="4">
    <source>
        <dbReference type="ARBA" id="ARBA00022960"/>
    </source>
</evidence>
<dbReference type="PANTHER" id="PTHR42749">
    <property type="entry name" value="CELL SHAPE-DETERMINING PROTEIN MREB"/>
    <property type="match status" value="1"/>
</dbReference>
<protein>
    <recommendedName>
        <fullName evidence="6">Cell shape-determining protein MreB</fullName>
    </recommendedName>
</protein>
<comment type="subcellular location">
    <subcellularLocation>
        <location evidence="6">Cytoplasm</location>
    </subcellularLocation>
    <text evidence="6">Membrane-associated.</text>
</comment>
<comment type="function">
    <text evidence="6">Forms membrane-associated dynamic filaments that are essential for cell shape determination. Acts by regulating cell wall synthesis and cell elongation, and thus cell shape. A feedback loop between cell geometry and MreB localization may maintain elongated cell shape by targeting cell wall growth to regions of negative cell wall curvature.</text>
</comment>
<dbReference type="OrthoDB" id="9768127at2"/>
<dbReference type="NCBIfam" id="NF010539">
    <property type="entry name" value="PRK13927.1"/>
    <property type="match status" value="1"/>
</dbReference>
<sequence length="338" mass="37355">MSNNIYGIDFGTCNFKVFSKSSGKVISEKNTIAIINKTQIYAYGDDAYAMYEKAPESINVTFPVSTGVIADYNFLQTMIFDYIEKKLKGRVKNAEFLVAVPTDITDVEKRAFFELFYKSKFRPKNVMLCEKPLADAVGLGIDVNQPTGVMVVDMGADTIEISVISLGGLVLSDLMHFGSNRLDESIISYIRREFNLVIGKKTAKALKEELGSGLPGRQETMTVVGLDVVSGLPVEREITAEVVYEAIRANLESICSSIKLILEKTPPELARDIIYAGIYITGGGSKIKDLDQLFTQITNIKVNTCENPEESAVRGLSKIATDSKYKRIPFSMKNTTLK</sequence>
<dbReference type="Proteomes" id="UP000049979">
    <property type="component" value="Unassembled WGS sequence"/>
</dbReference>
<dbReference type="Pfam" id="PF06723">
    <property type="entry name" value="MreB_Mbl"/>
    <property type="match status" value="1"/>
</dbReference>
<comment type="subunit">
    <text evidence="6">Forms polymers.</text>
</comment>
<dbReference type="GO" id="GO:0000902">
    <property type="term" value="P:cell morphogenesis"/>
    <property type="evidence" value="ECO:0007669"/>
    <property type="project" value="InterPro"/>
</dbReference>
<comment type="caution">
    <text evidence="6">Lacks conserved residue(s) required for the propagation of feature annotation.</text>
</comment>
<dbReference type="InterPro" id="IPR004753">
    <property type="entry name" value="MreB"/>
</dbReference>
<name>A0A0M6WMR4_9FIRM</name>
<evidence type="ECO:0000256" key="5">
    <source>
        <dbReference type="ARBA" id="ARBA00023458"/>
    </source>
</evidence>
<dbReference type="Gene3D" id="3.30.420.40">
    <property type="match status" value="2"/>
</dbReference>
<dbReference type="HAMAP" id="MF_02207">
    <property type="entry name" value="MreB"/>
    <property type="match status" value="1"/>
</dbReference>
<dbReference type="PANTHER" id="PTHR42749:SF1">
    <property type="entry name" value="CELL SHAPE-DETERMINING PROTEIN MREB"/>
    <property type="match status" value="1"/>
</dbReference>
<dbReference type="InterPro" id="IPR056546">
    <property type="entry name" value="MreB_MamK-like"/>
</dbReference>
<keyword evidence="4 6" id="KW-0133">Cell shape</keyword>
<dbReference type="GO" id="GO:0005524">
    <property type="term" value="F:ATP binding"/>
    <property type="evidence" value="ECO:0007669"/>
    <property type="project" value="UniProtKB-KW"/>
</dbReference>
<accession>A0A0M6WMR4</accession>
<keyword evidence="3 6" id="KW-0067">ATP-binding</keyword>